<organism evidence="1">
    <name type="scientific">hydrothermal vent metagenome</name>
    <dbReference type="NCBI Taxonomy" id="652676"/>
    <lineage>
        <taxon>unclassified sequences</taxon>
        <taxon>metagenomes</taxon>
        <taxon>ecological metagenomes</taxon>
    </lineage>
</organism>
<accession>A0A1W1CQ24</accession>
<evidence type="ECO:0000313" key="1">
    <source>
        <dbReference type="EMBL" id="SFV67761.1"/>
    </source>
</evidence>
<protein>
    <submittedName>
        <fullName evidence="1">Uncharacterized protein</fullName>
    </submittedName>
</protein>
<dbReference type="AlphaFoldDB" id="A0A1W1CQ24"/>
<gene>
    <name evidence="1" type="ORF">MNB_SM-6-344</name>
</gene>
<sequence>MAIFVSTSFCSEFIDNFEYSDSPINHGWMFKFNGSDSNFFTSRESFSIISRSLKGYVKSQKHERIGLKYDFRNNEFGEIVRDNELLEFSVMFYDIYEKENNSSEEDRSSKYDLDGNVKESLRNIYRNKNDDSARFTISFYFFTTETYDKYITISWSGDNYKYWTGRNWKYIKPRKKGWHKVNFQIVNNKLSLLFDNAMITENLHYVLKPEYFSWCSNGIAPNVEAYSWIDDVKFSRK</sequence>
<proteinExistence type="predicted"/>
<name>A0A1W1CQ24_9ZZZZ</name>
<reference evidence="1" key="1">
    <citation type="submission" date="2016-10" db="EMBL/GenBank/DDBJ databases">
        <authorList>
            <person name="de Groot N.N."/>
        </authorList>
    </citation>
    <scope>NUCLEOTIDE SEQUENCE</scope>
</reference>
<dbReference type="EMBL" id="FPHK01000108">
    <property type="protein sequence ID" value="SFV67761.1"/>
    <property type="molecule type" value="Genomic_DNA"/>
</dbReference>